<dbReference type="AlphaFoldDB" id="A0A8H2WM36"/>
<organism evidence="1 2">
    <name type="scientific">Rhizoctonia solani</name>
    <dbReference type="NCBI Taxonomy" id="456999"/>
    <lineage>
        <taxon>Eukaryota</taxon>
        <taxon>Fungi</taxon>
        <taxon>Dikarya</taxon>
        <taxon>Basidiomycota</taxon>
        <taxon>Agaricomycotina</taxon>
        <taxon>Agaricomycetes</taxon>
        <taxon>Cantharellales</taxon>
        <taxon>Ceratobasidiaceae</taxon>
        <taxon>Rhizoctonia</taxon>
    </lineage>
</organism>
<name>A0A8H2WM36_9AGAM</name>
<evidence type="ECO:0008006" key="3">
    <source>
        <dbReference type="Google" id="ProtNLM"/>
    </source>
</evidence>
<gene>
    <name evidence="1" type="ORF">RDB_LOCUS31214</name>
</gene>
<proteinExistence type="predicted"/>
<dbReference type="Proteomes" id="UP000663843">
    <property type="component" value="Unassembled WGS sequence"/>
</dbReference>
<sequence>MTNYPADQTCSPPELPPLLRNISDLKPIVGVPTNEQLVEIHAVMRTAHKFSDVPEICSPTLLSRLSEHLFDAQMARYRSRYPCSIFLMNNTYAPPALPDHVSPVLEPVTGAPSEEAITKVQNGIYLFPFVVPTMFDPGVNADLSQHLFDLQMEKYMRRSNSVKADSVPRQAVVEFNRTGEMNDQANIDTNNLGTGADTRTTEDVGVRDALERSNRLAEQANILVERTNLLIERSNEIAERANRLVERPTGPREQSNPLAARFNELFEKLNDHFEDSNQHSERSNHIIEALANPIAKFGDTLQNINGVLVGIQHAIVRSHKRTTWDALDCLVNQKGETPIVSLTTKQTSFRWMVEMYGRQPEYLLSVVVNGVPQDYWIPDGWLGEFLRFYGIGEGL</sequence>
<feature type="non-terminal residue" evidence="1">
    <location>
        <position position="395"/>
    </location>
</feature>
<reference evidence="1" key="1">
    <citation type="submission" date="2021-01" db="EMBL/GenBank/DDBJ databases">
        <authorList>
            <person name="Kaushik A."/>
        </authorList>
    </citation>
    <scope>NUCLEOTIDE SEQUENCE</scope>
    <source>
        <strain evidence="1">AG2-2IIIB</strain>
    </source>
</reference>
<evidence type="ECO:0000313" key="2">
    <source>
        <dbReference type="Proteomes" id="UP000663843"/>
    </source>
</evidence>
<evidence type="ECO:0000313" key="1">
    <source>
        <dbReference type="EMBL" id="CAE6392348.1"/>
    </source>
</evidence>
<accession>A0A8H2WM36</accession>
<dbReference type="EMBL" id="CAJMWT010001324">
    <property type="protein sequence ID" value="CAE6392348.1"/>
    <property type="molecule type" value="Genomic_DNA"/>
</dbReference>
<protein>
    <recommendedName>
        <fullName evidence="3">Laminin domain protein</fullName>
    </recommendedName>
</protein>
<comment type="caution">
    <text evidence="1">The sequence shown here is derived from an EMBL/GenBank/DDBJ whole genome shotgun (WGS) entry which is preliminary data.</text>
</comment>